<feature type="compositionally biased region" description="Polar residues" evidence="1">
    <location>
        <begin position="310"/>
        <end position="330"/>
    </location>
</feature>
<gene>
    <name evidence="3" type="primary">LOC102808313</name>
</gene>
<sequence length="499" mass="56935">MNNDDHDEKTVIKDKKYNLDMLRDLQSKLMLVAGKAEQGRDAVERFTEILSGIVQLADLYIKLCAAGNVLFSEWKALIYCGKRKVSVMVDFGFGDSQDLMGTKDVIVQLDELCHFMENCLKEWLEYVEEKRSEIYQLNYFTTEQLVILRRELSKLMSNEKEMAAGVYTLLASLKDSCTESDVKEALNAAFMEVGSQNYQEEMEMEPIEVKPELEKMTDMPEECGVDLKKVKAILQELVDEGLSEVQAKAAMQACGPAVDIDDAMAWYYQNMQDEKLMARLCKEWEDDMEMKLFGNGLENSTPAAERASPTIPNVQTPSVTTTSGSLVDSSHQAKQEKKVRSLSKITSSLDLIKKLQQLWKDYQISLTAVSLEDYLSLEHLGHTLQYLATKDPVELNRNFPKYLNTGKPNLVVRRKDEILRDVLSIYMADKDKPLPSYDEVLICTPQTTLEQVVLLWRRAMFDNSGKIYCLVNADQLDYDISTTAEVKRNQLTQDTRRNT</sequence>
<evidence type="ECO:0000313" key="3">
    <source>
        <dbReference type="RefSeq" id="XP_006820780.1"/>
    </source>
</evidence>
<dbReference type="PANTHER" id="PTHR22605">
    <property type="entry name" value="RZ-TYPE DOMAIN-CONTAINING PROTEIN"/>
    <property type="match status" value="1"/>
</dbReference>
<evidence type="ECO:0000313" key="2">
    <source>
        <dbReference type="Proteomes" id="UP000694865"/>
    </source>
</evidence>
<dbReference type="Gene3D" id="1.10.8.10">
    <property type="entry name" value="DNA helicase RuvA subunit, C-terminal domain"/>
    <property type="match status" value="1"/>
</dbReference>
<feature type="non-terminal residue" evidence="3">
    <location>
        <position position="499"/>
    </location>
</feature>
<accession>A0ABM0ML89</accession>
<proteinExistence type="predicted"/>
<organism evidence="2 3">
    <name type="scientific">Saccoglossus kowalevskii</name>
    <name type="common">Acorn worm</name>
    <dbReference type="NCBI Taxonomy" id="10224"/>
    <lineage>
        <taxon>Eukaryota</taxon>
        <taxon>Metazoa</taxon>
        <taxon>Hemichordata</taxon>
        <taxon>Enteropneusta</taxon>
        <taxon>Harrimaniidae</taxon>
        <taxon>Saccoglossus</taxon>
    </lineage>
</organism>
<keyword evidence="2" id="KW-1185">Reference proteome</keyword>
<dbReference type="InterPro" id="IPR031248">
    <property type="entry name" value="RNF213"/>
</dbReference>
<dbReference type="Proteomes" id="UP000694865">
    <property type="component" value="Unplaced"/>
</dbReference>
<reference evidence="3" key="1">
    <citation type="submission" date="2025-08" db="UniProtKB">
        <authorList>
            <consortium name="RefSeq"/>
        </authorList>
    </citation>
    <scope>IDENTIFICATION</scope>
    <source>
        <tissue evidence="3">Testes</tissue>
    </source>
</reference>
<evidence type="ECO:0000256" key="1">
    <source>
        <dbReference type="SAM" id="MobiDB-lite"/>
    </source>
</evidence>
<feature type="region of interest" description="Disordered" evidence="1">
    <location>
        <begin position="300"/>
        <end position="333"/>
    </location>
</feature>
<protein>
    <submittedName>
        <fullName evidence="3">E3 ubiquitin-protein ligase RNF213-like</fullName>
    </submittedName>
</protein>
<name>A0ABM0ML89_SACKO</name>
<dbReference type="RefSeq" id="XP_006820780.1">
    <property type="nucleotide sequence ID" value="XM_006820717.1"/>
</dbReference>
<dbReference type="GeneID" id="102808313"/>
<dbReference type="PANTHER" id="PTHR22605:SF16">
    <property type="entry name" value="E3 UBIQUITIN-PROTEIN LIGASE RNF213"/>
    <property type="match status" value="1"/>
</dbReference>